<evidence type="ECO:0000313" key="1">
    <source>
        <dbReference type="EMBL" id="TDY00012.1"/>
    </source>
</evidence>
<dbReference type="EMBL" id="SOQX01000006">
    <property type="protein sequence ID" value="TDY00012.1"/>
    <property type="molecule type" value="Genomic_DNA"/>
</dbReference>
<organism evidence="1 2">
    <name type="scientific">Thiohalophilus thiocyanatoxydans</name>
    <dbReference type="NCBI Taxonomy" id="381308"/>
    <lineage>
        <taxon>Bacteria</taxon>
        <taxon>Pseudomonadati</taxon>
        <taxon>Pseudomonadota</taxon>
        <taxon>Gammaproteobacteria</taxon>
        <taxon>Thiohalomonadales</taxon>
        <taxon>Thiohalophilaceae</taxon>
        <taxon>Thiohalophilus</taxon>
    </lineage>
</organism>
<sequence length="166" mass="19280">MNQLLLQIIFRQWDKGERSEADVQRRAALPDRYPLERSSAQTLGSDNIVIDCHGDDRLGNRLQYRRLADHTLQIDRFHIDDRYLAYTDDTTWQTLDSLREPWIQARYQWRYRVEESGLIYWLYEEVILNVARAEQFQAAIFISSEPAAVHASLAAPTSGKPPCLAG</sequence>
<name>A0A4R8IHD4_9GAMM</name>
<reference evidence="1 2" key="1">
    <citation type="submission" date="2019-03" db="EMBL/GenBank/DDBJ databases">
        <title>Genomic Encyclopedia of Type Strains, Phase IV (KMG-IV): sequencing the most valuable type-strain genomes for metagenomic binning, comparative biology and taxonomic classification.</title>
        <authorList>
            <person name="Goeker M."/>
        </authorList>
    </citation>
    <scope>NUCLEOTIDE SEQUENCE [LARGE SCALE GENOMIC DNA]</scope>
    <source>
        <strain evidence="1 2">DSM 16326</strain>
    </source>
</reference>
<dbReference type="AlphaFoldDB" id="A0A4R8IHD4"/>
<evidence type="ECO:0000313" key="2">
    <source>
        <dbReference type="Proteomes" id="UP000294914"/>
    </source>
</evidence>
<dbReference type="RefSeq" id="WP_134084403.1">
    <property type="nucleotide sequence ID" value="NZ_SOQX01000006.1"/>
</dbReference>
<gene>
    <name evidence="1" type="ORF">EDC23_2173</name>
</gene>
<dbReference type="Proteomes" id="UP000294914">
    <property type="component" value="Unassembled WGS sequence"/>
</dbReference>
<keyword evidence="2" id="KW-1185">Reference proteome</keyword>
<proteinExistence type="predicted"/>
<protein>
    <submittedName>
        <fullName evidence="1">Uncharacterized protein</fullName>
    </submittedName>
</protein>
<comment type="caution">
    <text evidence="1">The sequence shown here is derived from an EMBL/GenBank/DDBJ whole genome shotgun (WGS) entry which is preliminary data.</text>
</comment>
<accession>A0A4R8IHD4</accession>
<dbReference type="OrthoDB" id="5570972at2"/>